<evidence type="ECO:0000256" key="4">
    <source>
        <dbReference type="ARBA" id="ARBA00022917"/>
    </source>
</evidence>
<evidence type="ECO:0000313" key="7">
    <source>
        <dbReference type="Proteomes" id="UP000327013"/>
    </source>
</evidence>
<comment type="function">
    <text evidence="1">Probably involved in translation.</text>
</comment>
<dbReference type="PANTHER" id="PTHR10388">
    <property type="entry name" value="EUKARYOTIC TRANSLATION INITIATION FACTOR SUI1"/>
    <property type="match status" value="1"/>
</dbReference>
<dbReference type="InterPro" id="IPR001950">
    <property type="entry name" value="SUI1"/>
</dbReference>
<dbReference type="Gene3D" id="3.30.780.10">
    <property type="entry name" value="SUI1-like domain"/>
    <property type="match status" value="1"/>
</dbReference>
<dbReference type="AlphaFoldDB" id="A0A5N6RSW6"/>
<dbReference type="OrthoDB" id="10248435at2759"/>
<dbReference type="NCBIfam" id="TIGR01160">
    <property type="entry name" value="SUI1_MOF2"/>
    <property type="match status" value="1"/>
</dbReference>
<gene>
    <name evidence="6" type="ORF">FH972_020339</name>
</gene>
<keyword evidence="3" id="KW-0810">Translation regulation</keyword>
<accession>A0A5N6RSW6</accession>
<sequence>MVELDVQIPTAFDPFADAENLDATGAKEYVHIRIQQRNGKKCLTTVQGLKGNFSYDKILKDVKKQFCCNGNVVQDKVMGKIIQLQGDQRKNVSHFLVQAGIVKKEQIKIHGF</sequence>
<keyword evidence="7" id="KW-1185">Reference proteome</keyword>
<evidence type="ECO:0000313" key="6">
    <source>
        <dbReference type="EMBL" id="KAE8125546.1"/>
    </source>
</evidence>
<evidence type="ECO:0000256" key="3">
    <source>
        <dbReference type="ARBA" id="ARBA00022845"/>
    </source>
</evidence>
<dbReference type="Proteomes" id="UP000327013">
    <property type="component" value="Chromosome 8"/>
</dbReference>
<dbReference type="PIRSF" id="PIRSF004499">
    <property type="entry name" value="SUI1_euk"/>
    <property type="match status" value="1"/>
</dbReference>
<evidence type="ECO:0000259" key="5">
    <source>
        <dbReference type="PROSITE" id="PS50296"/>
    </source>
</evidence>
<feature type="domain" description="SUI1" evidence="5">
    <location>
        <begin position="30"/>
        <end position="100"/>
    </location>
</feature>
<protein>
    <recommendedName>
        <fullName evidence="5">SUI1 domain-containing protein</fullName>
    </recommendedName>
</protein>
<dbReference type="GO" id="GO:0003743">
    <property type="term" value="F:translation initiation factor activity"/>
    <property type="evidence" value="ECO:0007669"/>
    <property type="project" value="InterPro"/>
</dbReference>
<evidence type="ECO:0000256" key="2">
    <source>
        <dbReference type="ARBA" id="ARBA00005422"/>
    </source>
</evidence>
<dbReference type="SUPFAM" id="SSF55159">
    <property type="entry name" value="eIF1-like"/>
    <property type="match status" value="1"/>
</dbReference>
<dbReference type="GO" id="GO:0006417">
    <property type="term" value="P:regulation of translation"/>
    <property type="evidence" value="ECO:0007669"/>
    <property type="project" value="UniProtKB-KW"/>
</dbReference>
<reference evidence="6 7" key="1">
    <citation type="submission" date="2019-06" db="EMBL/GenBank/DDBJ databases">
        <title>A chromosomal-level reference genome of Carpinus fangiana (Coryloideae, Betulaceae).</title>
        <authorList>
            <person name="Yang X."/>
            <person name="Wang Z."/>
            <person name="Zhang L."/>
            <person name="Hao G."/>
            <person name="Liu J."/>
            <person name="Yang Y."/>
        </authorList>
    </citation>
    <scope>NUCLEOTIDE SEQUENCE [LARGE SCALE GENOMIC DNA]</scope>
    <source>
        <strain evidence="6">Cfa_2016G</strain>
        <tissue evidence="6">Leaf</tissue>
    </source>
</reference>
<dbReference type="PROSITE" id="PS50296">
    <property type="entry name" value="SUI1"/>
    <property type="match status" value="1"/>
</dbReference>
<organism evidence="6 7">
    <name type="scientific">Carpinus fangiana</name>
    <dbReference type="NCBI Taxonomy" id="176857"/>
    <lineage>
        <taxon>Eukaryota</taxon>
        <taxon>Viridiplantae</taxon>
        <taxon>Streptophyta</taxon>
        <taxon>Embryophyta</taxon>
        <taxon>Tracheophyta</taxon>
        <taxon>Spermatophyta</taxon>
        <taxon>Magnoliopsida</taxon>
        <taxon>eudicotyledons</taxon>
        <taxon>Gunneridae</taxon>
        <taxon>Pentapetalae</taxon>
        <taxon>rosids</taxon>
        <taxon>fabids</taxon>
        <taxon>Fagales</taxon>
        <taxon>Betulaceae</taxon>
        <taxon>Carpinus</taxon>
    </lineage>
</organism>
<dbReference type="EMBL" id="CM017328">
    <property type="protein sequence ID" value="KAE8125546.1"/>
    <property type="molecule type" value="Genomic_DNA"/>
</dbReference>
<dbReference type="InterPro" id="IPR036877">
    <property type="entry name" value="SUI1_dom_sf"/>
</dbReference>
<dbReference type="FunFam" id="3.30.780.10:FF:000001">
    <property type="entry name" value="Eukaryotic translation initiation factor SUI1"/>
    <property type="match status" value="1"/>
</dbReference>
<name>A0A5N6RSW6_9ROSI</name>
<dbReference type="InterPro" id="IPR005874">
    <property type="entry name" value="SUI1_euk"/>
</dbReference>
<dbReference type="Pfam" id="PF01253">
    <property type="entry name" value="SUI1"/>
    <property type="match status" value="1"/>
</dbReference>
<proteinExistence type="inferred from homology"/>
<keyword evidence="4" id="KW-0648">Protein biosynthesis</keyword>
<dbReference type="GO" id="GO:0003729">
    <property type="term" value="F:mRNA binding"/>
    <property type="evidence" value="ECO:0007669"/>
    <property type="project" value="UniProtKB-ARBA"/>
</dbReference>
<evidence type="ECO:0000256" key="1">
    <source>
        <dbReference type="ARBA" id="ARBA00003130"/>
    </source>
</evidence>
<comment type="similarity">
    <text evidence="2">Belongs to the SUI1 family.</text>
</comment>
<dbReference type="CDD" id="cd11566">
    <property type="entry name" value="eIF1_SUI1"/>
    <property type="match status" value="1"/>
</dbReference>